<evidence type="ECO:0000256" key="1">
    <source>
        <dbReference type="ARBA" id="ARBA00001974"/>
    </source>
</evidence>
<evidence type="ECO:0000256" key="5">
    <source>
        <dbReference type="ARBA" id="ARBA00022519"/>
    </source>
</evidence>
<evidence type="ECO:0000259" key="17">
    <source>
        <dbReference type="PROSITE" id="PS50893"/>
    </source>
</evidence>
<evidence type="ECO:0000256" key="13">
    <source>
        <dbReference type="ARBA" id="ARBA00023455"/>
    </source>
</evidence>
<dbReference type="PROSITE" id="PS50893">
    <property type="entry name" value="ABC_TRANSPORTER_2"/>
    <property type="match status" value="1"/>
</dbReference>
<dbReference type="GO" id="GO:0005886">
    <property type="term" value="C:plasma membrane"/>
    <property type="evidence" value="ECO:0007669"/>
    <property type="project" value="UniProtKB-SubCell"/>
</dbReference>
<keyword evidence="12 16" id="KW-0472">Membrane</keyword>
<dbReference type="Pfam" id="PF00664">
    <property type="entry name" value="ABC_membrane"/>
    <property type="match status" value="1"/>
</dbReference>
<comment type="similarity">
    <text evidence="13">Belongs to the ABC transporter superfamily. Siderophore-Fe(3+) uptake transporter (SIUT) (TC 3.A.1.21) family.</text>
</comment>
<dbReference type="InterPro" id="IPR036640">
    <property type="entry name" value="ABC1_TM_sf"/>
</dbReference>
<keyword evidence="8" id="KW-0547">Nucleotide-binding</keyword>
<evidence type="ECO:0000256" key="10">
    <source>
        <dbReference type="ARBA" id="ARBA00022840"/>
    </source>
</evidence>
<evidence type="ECO:0000256" key="4">
    <source>
        <dbReference type="ARBA" id="ARBA00022475"/>
    </source>
</evidence>
<dbReference type="InterPro" id="IPR017871">
    <property type="entry name" value="ABC_transporter-like_CS"/>
</dbReference>
<dbReference type="SUPFAM" id="SSF52540">
    <property type="entry name" value="P-loop containing nucleoside triphosphate hydrolases"/>
    <property type="match status" value="1"/>
</dbReference>
<sequence length="754" mass="79093">MRGYTIVDADAERGTVAMEFLLHEPSGPASAWARHAAPGQRLAVTRWASTHFTVPEPAPAGYLLIGDAASLPGINAILARIPETATAEVILEIGDERDRDIPVTAHPGASVRWVSRAETAVGDADRSDWYAWVTGEAAMCKGVRARLRDLGFPKGAVHGRAYWTRGKAMGTDRETEAPPPAATKGSWRSGAGARLLAPLKPAFIFAGLLQVVVTLLELSPYLLLAELGRRLLDGGTGLAGLGVLALVLMGSGALLSGLLVLGMHAVDAAFGHRVRRDVIGKLSRLPLGWFTGKGAGRVKKAVEDDAQGLHYLVTHAVLDVVAALVAPLVVLGYLFTVHAGLAAVMLIPLLLFAILTARMVAASTGALSRFTTWEERVAGEAVSHLEGLAVARAYDAGPGRGFGATLAERARFLDGWQRPLSGRKAVVDLVTRPMTSLLLILAAGGALVSAGLMDAPALLPFLLLGVTFGGRLLAAGYGLGALREARDAARRIGLLLTEPEIAEPETPRALTGERHTVRFEDVSFGYDGRGDVVSGVDLELAPGTVTALVGPSGAGKSTLASLLARFHDPRAGRVTVGGVDLRELSAAGLYRTVGFVFQDVALIEGTIAENIALARPDATRAQIEEAARAAGIHERVVSLPGGYDSPARLSGGEAQRVTIARALLADPAVLILDEATAHADPESEHEVQRALARLVAGRTVLVIAHRLHTVTGADAIVVMDGGRVAQRGTHTELLAAPGLYRELWHAARPEGAHA</sequence>
<evidence type="ECO:0000313" key="20">
    <source>
        <dbReference type="Proteomes" id="UP001165079"/>
    </source>
</evidence>
<evidence type="ECO:0000256" key="3">
    <source>
        <dbReference type="ARBA" id="ARBA00022448"/>
    </source>
</evidence>
<comment type="subcellular location">
    <subcellularLocation>
        <location evidence="2">Cell inner membrane</location>
        <topology evidence="2">Multi-pass membrane protein</topology>
    </subcellularLocation>
</comment>
<evidence type="ECO:0000256" key="15">
    <source>
        <dbReference type="ARBA" id="ARBA00023488"/>
    </source>
</evidence>
<dbReference type="AlphaFoldDB" id="A0A9W6SIP7"/>
<comment type="cofactor">
    <cofactor evidence="1">
        <name>FAD</name>
        <dbReference type="ChEBI" id="CHEBI:57692"/>
    </cofactor>
</comment>
<dbReference type="GO" id="GO:0016887">
    <property type="term" value="F:ATP hydrolysis activity"/>
    <property type="evidence" value="ECO:0007669"/>
    <property type="project" value="InterPro"/>
</dbReference>
<dbReference type="CDD" id="cd06193">
    <property type="entry name" value="siderophore_interacting"/>
    <property type="match status" value="1"/>
</dbReference>
<dbReference type="InterPro" id="IPR027417">
    <property type="entry name" value="P-loop_NTPase"/>
</dbReference>
<evidence type="ECO:0000313" key="19">
    <source>
        <dbReference type="EMBL" id="GLZ77804.1"/>
    </source>
</evidence>
<dbReference type="InterPro" id="IPR003439">
    <property type="entry name" value="ABC_transporter-like_ATP-bd"/>
</dbReference>
<keyword evidence="10 19" id="KW-0067">ATP-binding</keyword>
<feature type="domain" description="ABC transmembrane type-1" evidence="18">
    <location>
        <begin position="204"/>
        <end position="484"/>
    </location>
</feature>
<dbReference type="PROSITE" id="PS50929">
    <property type="entry name" value="ABC_TM1F"/>
    <property type="match status" value="1"/>
</dbReference>
<keyword evidence="9" id="KW-0274">FAD</keyword>
<feature type="transmembrane region" description="Helical" evidence="16">
    <location>
        <begin position="243"/>
        <end position="266"/>
    </location>
</feature>
<dbReference type="Gene3D" id="3.40.50.300">
    <property type="entry name" value="P-loop containing nucleotide triphosphate hydrolases"/>
    <property type="match status" value="1"/>
</dbReference>
<dbReference type="Gene3D" id="2.40.30.10">
    <property type="entry name" value="Translation factors"/>
    <property type="match status" value="1"/>
</dbReference>
<dbReference type="InterPro" id="IPR011527">
    <property type="entry name" value="ABC1_TM_dom"/>
</dbReference>
<protein>
    <recommendedName>
        <fullName evidence="15">Mycobactin import ATP-binding/permease protein IrtA</fullName>
    </recommendedName>
</protein>
<gene>
    <name evidence="19" type="ORF">Afil01_26110</name>
</gene>
<comment type="caution">
    <text evidence="19">The sequence shown here is derived from an EMBL/GenBank/DDBJ whole genome shotgun (WGS) entry which is preliminary data.</text>
</comment>
<dbReference type="GO" id="GO:0005524">
    <property type="term" value="F:ATP binding"/>
    <property type="evidence" value="ECO:0007669"/>
    <property type="project" value="UniProtKB-KW"/>
</dbReference>
<feature type="transmembrane region" description="Helical" evidence="16">
    <location>
        <begin position="202"/>
        <end position="223"/>
    </location>
</feature>
<evidence type="ECO:0000256" key="6">
    <source>
        <dbReference type="ARBA" id="ARBA00022630"/>
    </source>
</evidence>
<keyword evidence="5" id="KW-0997">Cell inner membrane</keyword>
<evidence type="ECO:0000256" key="8">
    <source>
        <dbReference type="ARBA" id="ARBA00022741"/>
    </source>
</evidence>
<dbReference type="PANTHER" id="PTHR24221">
    <property type="entry name" value="ATP-BINDING CASSETTE SUB-FAMILY B"/>
    <property type="match status" value="1"/>
</dbReference>
<keyword evidence="20" id="KW-1185">Reference proteome</keyword>
<dbReference type="InterPro" id="IPR003593">
    <property type="entry name" value="AAA+_ATPase"/>
</dbReference>
<dbReference type="Pfam" id="PF04954">
    <property type="entry name" value="SIP"/>
    <property type="match status" value="1"/>
</dbReference>
<comment type="subunit">
    <text evidence="14">Forms a heterodimer with IrtB.</text>
</comment>
<feature type="domain" description="ABC transporter" evidence="17">
    <location>
        <begin position="517"/>
        <end position="746"/>
    </location>
</feature>
<dbReference type="FunFam" id="3.40.50.300:FF:000221">
    <property type="entry name" value="Multidrug ABC transporter ATP-binding protein"/>
    <property type="match status" value="1"/>
</dbReference>
<dbReference type="Proteomes" id="UP001165079">
    <property type="component" value="Unassembled WGS sequence"/>
</dbReference>
<evidence type="ECO:0000256" key="14">
    <source>
        <dbReference type="ARBA" id="ARBA00023467"/>
    </source>
</evidence>
<feature type="transmembrane region" description="Helical" evidence="16">
    <location>
        <begin position="309"/>
        <end position="335"/>
    </location>
</feature>
<feature type="transmembrane region" description="Helical" evidence="16">
    <location>
        <begin position="341"/>
        <end position="361"/>
    </location>
</feature>
<keyword evidence="7 16" id="KW-0812">Transmembrane</keyword>
<evidence type="ECO:0000256" key="11">
    <source>
        <dbReference type="ARBA" id="ARBA00022989"/>
    </source>
</evidence>
<evidence type="ECO:0000256" key="16">
    <source>
        <dbReference type="SAM" id="Phobius"/>
    </source>
</evidence>
<evidence type="ECO:0000256" key="2">
    <source>
        <dbReference type="ARBA" id="ARBA00004429"/>
    </source>
</evidence>
<evidence type="ECO:0000259" key="18">
    <source>
        <dbReference type="PROSITE" id="PS50929"/>
    </source>
</evidence>
<dbReference type="InterPro" id="IPR007037">
    <property type="entry name" value="SIP_rossman_dom"/>
</dbReference>
<dbReference type="Pfam" id="PF08021">
    <property type="entry name" value="FAD_binding_9"/>
    <property type="match status" value="1"/>
</dbReference>
<keyword evidence="11 16" id="KW-1133">Transmembrane helix</keyword>
<dbReference type="Gene3D" id="3.40.50.80">
    <property type="entry name" value="Nucleotide-binding domain of ferredoxin-NADP reductase (FNR) module"/>
    <property type="match status" value="1"/>
</dbReference>
<dbReference type="PROSITE" id="PS00211">
    <property type="entry name" value="ABC_TRANSPORTER_1"/>
    <property type="match status" value="1"/>
</dbReference>
<dbReference type="Pfam" id="PF00005">
    <property type="entry name" value="ABC_tran"/>
    <property type="match status" value="1"/>
</dbReference>
<proteinExistence type="inferred from homology"/>
<dbReference type="GO" id="GO:0140359">
    <property type="term" value="F:ABC-type transporter activity"/>
    <property type="evidence" value="ECO:0007669"/>
    <property type="project" value="InterPro"/>
</dbReference>
<dbReference type="InterPro" id="IPR039261">
    <property type="entry name" value="FNR_nucleotide-bd"/>
</dbReference>
<organism evidence="19 20">
    <name type="scientific">Actinorhabdospora filicis</name>
    <dbReference type="NCBI Taxonomy" id="1785913"/>
    <lineage>
        <taxon>Bacteria</taxon>
        <taxon>Bacillati</taxon>
        <taxon>Actinomycetota</taxon>
        <taxon>Actinomycetes</taxon>
        <taxon>Micromonosporales</taxon>
        <taxon>Micromonosporaceae</taxon>
        <taxon>Actinorhabdospora</taxon>
    </lineage>
</organism>
<accession>A0A9W6SIP7</accession>
<dbReference type="EMBL" id="BSTX01000002">
    <property type="protein sequence ID" value="GLZ77804.1"/>
    <property type="molecule type" value="Genomic_DNA"/>
</dbReference>
<dbReference type="SMART" id="SM00382">
    <property type="entry name" value="AAA"/>
    <property type="match status" value="1"/>
</dbReference>
<feature type="transmembrane region" description="Helical" evidence="16">
    <location>
        <begin position="458"/>
        <end position="482"/>
    </location>
</feature>
<keyword evidence="4" id="KW-1003">Cell membrane</keyword>
<keyword evidence="3" id="KW-0813">Transport</keyword>
<dbReference type="SUPFAM" id="SSF90123">
    <property type="entry name" value="ABC transporter transmembrane region"/>
    <property type="match status" value="1"/>
</dbReference>
<evidence type="ECO:0000256" key="12">
    <source>
        <dbReference type="ARBA" id="ARBA00023136"/>
    </source>
</evidence>
<keyword evidence="6" id="KW-0285">Flavoprotein</keyword>
<evidence type="ECO:0000256" key="7">
    <source>
        <dbReference type="ARBA" id="ARBA00022692"/>
    </source>
</evidence>
<name>A0A9W6SIP7_9ACTN</name>
<evidence type="ECO:0000256" key="9">
    <source>
        <dbReference type="ARBA" id="ARBA00022827"/>
    </source>
</evidence>
<dbReference type="Gene3D" id="1.20.1560.10">
    <property type="entry name" value="ABC transporter type 1, transmembrane domain"/>
    <property type="match status" value="1"/>
</dbReference>
<reference evidence="19" key="1">
    <citation type="submission" date="2023-03" db="EMBL/GenBank/DDBJ databases">
        <title>Actinorhabdospora filicis NBRC 111898.</title>
        <authorList>
            <person name="Ichikawa N."/>
            <person name="Sato H."/>
            <person name="Tonouchi N."/>
        </authorList>
    </citation>
    <scope>NUCLEOTIDE SEQUENCE</scope>
    <source>
        <strain evidence="19">NBRC 111898</strain>
    </source>
</reference>
<feature type="transmembrane region" description="Helical" evidence="16">
    <location>
        <begin position="433"/>
        <end position="452"/>
    </location>
</feature>
<dbReference type="InterPro" id="IPR039421">
    <property type="entry name" value="Type_1_exporter"/>
</dbReference>
<dbReference type="RefSeq" id="WP_285662985.1">
    <property type="nucleotide sequence ID" value="NZ_BSTX01000002.1"/>
</dbReference>
<dbReference type="InterPro" id="IPR013113">
    <property type="entry name" value="SIP_FAD-bd"/>
</dbReference>
<dbReference type="PANTHER" id="PTHR24221:SF654">
    <property type="entry name" value="ATP-BINDING CASSETTE SUB-FAMILY B MEMBER 6"/>
    <property type="match status" value="1"/>
</dbReference>